<reference evidence="4" key="1">
    <citation type="submission" date="2017-02" db="UniProtKB">
        <authorList>
            <consortium name="WormBaseParasite"/>
        </authorList>
    </citation>
    <scope>IDENTIFICATION</scope>
</reference>
<dbReference type="Proteomes" id="UP000274429">
    <property type="component" value="Unassembled WGS sequence"/>
</dbReference>
<organism evidence="4">
    <name type="scientific">Hydatigena taeniaeformis</name>
    <name type="common">Feline tapeworm</name>
    <name type="synonym">Taenia taeniaeformis</name>
    <dbReference type="NCBI Taxonomy" id="6205"/>
    <lineage>
        <taxon>Eukaryota</taxon>
        <taxon>Metazoa</taxon>
        <taxon>Spiralia</taxon>
        <taxon>Lophotrochozoa</taxon>
        <taxon>Platyhelminthes</taxon>
        <taxon>Cestoda</taxon>
        <taxon>Eucestoda</taxon>
        <taxon>Cyclophyllidea</taxon>
        <taxon>Taeniidae</taxon>
        <taxon>Hydatigera</taxon>
    </lineage>
</organism>
<dbReference type="WBParaSite" id="TTAC_0001131001-mRNA-1">
    <property type="protein sequence ID" value="TTAC_0001131001-mRNA-1"/>
    <property type="gene ID" value="TTAC_0001131001"/>
</dbReference>
<protein>
    <submittedName>
        <fullName evidence="4">Velvet domain-containing protein</fullName>
    </submittedName>
</protein>
<dbReference type="EMBL" id="UYWX01023513">
    <property type="protein sequence ID" value="VDM36273.1"/>
    <property type="molecule type" value="Genomic_DNA"/>
</dbReference>
<gene>
    <name evidence="2" type="ORF">TTAC_LOCUS11293</name>
</gene>
<dbReference type="AlphaFoldDB" id="A0A0R3XCN3"/>
<accession>A0A0R3XCN3</accession>
<name>A0A0R3XCN3_HYDTA</name>
<sequence length="70" mass="7805">MPRLLPLPFSVSLVPDPKKDVIQPTAYILFYERIDEKTDTSILSKTTQDKVSSVPEASPEEVDANNKITS</sequence>
<evidence type="ECO:0000313" key="2">
    <source>
        <dbReference type="EMBL" id="VDM36273.1"/>
    </source>
</evidence>
<keyword evidence="3" id="KW-1185">Reference proteome</keyword>
<evidence type="ECO:0000313" key="3">
    <source>
        <dbReference type="Proteomes" id="UP000274429"/>
    </source>
</evidence>
<feature type="region of interest" description="Disordered" evidence="1">
    <location>
        <begin position="44"/>
        <end position="70"/>
    </location>
</feature>
<proteinExistence type="predicted"/>
<reference evidence="2 3" key="2">
    <citation type="submission" date="2018-11" db="EMBL/GenBank/DDBJ databases">
        <authorList>
            <consortium name="Pathogen Informatics"/>
        </authorList>
    </citation>
    <scope>NUCLEOTIDE SEQUENCE [LARGE SCALE GENOMIC DNA]</scope>
</reference>
<evidence type="ECO:0000256" key="1">
    <source>
        <dbReference type="SAM" id="MobiDB-lite"/>
    </source>
</evidence>
<evidence type="ECO:0000313" key="4">
    <source>
        <dbReference type="WBParaSite" id="TTAC_0001131001-mRNA-1"/>
    </source>
</evidence>